<keyword evidence="1 3" id="KW-0378">Hydrolase</keyword>
<dbReference type="RefSeq" id="WP_377606388.1">
    <property type="nucleotide sequence ID" value="NZ_JBHUME010000015.1"/>
</dbReference>
<dbReference type="GO" id="GO:0016787">
    <property type="term" value="F:hydrolase activity"/>
    <property type="evidence" value="ECO:0007669"/>
    <property type="project" value="UniProtKB-KW"/>
</dbReference>
<gene>
    <name evidence="3" type="ORF">ACFSUF_21340</name>
</gene>
<sequence length="267" mass="29016">MNVVLWPEGAPLAKGDQPADQPSMTAYLVESDAPAAAVVVCPGGGYWLKAYHEGEPVAQWLNSIGISAFVLHYRTAEDGYHHPCPLMDVQRAMRLVRSKAQDWNVDPHRVGVLGFSAGGHLAASAGTLPDIRYTGRPAADDTDRLDARPDLMVLCYPVISFGPHGHHGSRDNLLAGHTDAAELAELFSLENRVNGHTPPAFLWHTADDEGVPVQNSLMFAEALSRHNVPFDLHVYRHGRHGLGLAEEDAHVGTWTAVCAEWLKANGF</sequence>
<dbReference type="InterPro" id="IPR049492">
    <property type="entry name" value="BD-FAE-like_dom"/>
</dbReference>
<dbReference type="SUPFAM" id="SSF53474">
    <property type="entry name" value="alpha/beta-Hydrolases"/>
    <property type="match status" value="1"/>
</dbReference>
<reference evidence="4" key="1">
    <citation type="journal article" date="2019" name="Int. J. Syst. Evol. Microbiol.">
        <title>The Global Catalogue of Microorganisms (GCM) 10K type strain sequencing project: providing services to taxonomists for standard genome sequencing and annotation.</title>
        <authorList>
            <consortium name="The Broad Institute Genomics Platform"/>
            <consortium name="The Broad Institute Genome Sequencing Center for Infectious Disease"/>
            <person name="Wu L."/>
            <person name="Ma J."/>
        </authorList>
    </citation>
    <scope>NUCLEOTIDE SEQUENCE [LARGE SCALE GENOMIC DNA]</scope>
    <source>
        <strain evidence="4">KCTC 3950</strain>
    </source>
</reference>
<dbReference type="InterPro" id="IPR029058">
    <property type="entry name" value="AB_hydrolase_fold"/>
</dbReference>
<evidence type="ECO:0000313" key="4">
    <source>
        <dbReference type="Proteomes" id="UP001597541"/>
    </source>
</evidence>
<dbReference type="Gene3D" id="3.40.50.1820">
    <property type="entry name" value="alpha/beta hydrolase"/>
    <property type="match status" value="1"/>
</dbReference>
<feature type="domain" description="BD-FAE-like" evidence="2">
    <location>
        <begin position="30"/>
        <end position="223"/>
    </location>
</feature>
<proteinExistence type="predicted"/>
<keyword evidence="4" id="KW-1185">Reference proteome</keyword>
<name>A0ABW5PIF6_9BACL</name>
<comment type="caution">
    <text evidence="3">The sequence shown here is derived from an EMBL/GenBank/DDBJ whole genome shotgun (WGS) entry which is preliminary data.</text>
</comment>
<dbReference type="PANTHER" id="PTHR48081:SF6">
    <property type="entry name" value="PEPTIDASE S9 PROLYL OLIGOPEPTIDASE CATALYTIC DOMAIN-CONTAINING PROTEIN"/>
    <property type="match status" value="1"/>
</dbReference>
<evidence type="ECO:0000313" key="3">
    <source>
        <dbReference type="EMBL" id="MFD2614964.1"/>
    </source>
</evidence>
<dbReference type="Proteomes" id="UP001597541">
    <property type="component" value="Unassembled WGS sequence"/>
</dbReference>
<dbReference type="InterPro" id="IPR050300">
    <property type="entry name" value="GDXG_lipolytic_enzyme"/>
</dbReference>
<protein>
    <submittedName>
        <fullName evidence="3">Alpha/beta hydrolase</fullName>
    </submittedName>
</protein>
<dbReference type="Pfam" id="PF20434">
    <property type="entry name" value="BD-FAE"/>
    <property type="match status" value="1"/>
</dbReference>
<evidence type="ECO:0000259" key="2">
    <source>
        <dbReference type="Pfam" id="PF20434"/>
    </source>
</evidence>
<dbReference type="PANTHER" id="PTHR48081">
    <property type="entry name" value="AB HYDROLASE SUPERFAMILY PROTEIN C4A8.06C"/>
    <property type="match status" value="1"/>
</dbReference>
<dbReference type="EMBL" id="JBHUME010000015">
    <property type="protein sequence ID" value="MFD2614964.1"/>
    <property type="molecule type" value="Genomic_DNA"/>
</dbReference>
<accession>A0ABW5PIF6</accession>
<organism evidence="3 4">
    <name type="scientific">Paenibacillus gansuensis</name>
    <dbReference type="NCBI Taxonomy" id="306542"/>
    <lineage>
        <taxon>Bacteria</taxon>
        <taxon>Bacillati</taxon>
        <taxon>Bacillota</taxon>
        <taxon>Bacilli</taxon>
        <taxon>Bacillales</taxon>
        <taxon>Paenibacillaceae</taxon>
        <taxon>Paenibacillus</taxon>
    </lineage>
</organism>
<evidence type="ECO:0000256" key="1">
    <source>
        <dbReference type="ARBA" id="ARBA00022801"/>
    </source>
</evidence>